<reference evidence="2 3" key="1">
    <citation type="submission" date="2019-03" db="EMBL/GenBank/DDBJ databases">
        <title>Genomic Encyclopedia of Archaeal and Bacterial Type Strains, Phase II (KMG-II): from individual species to whole genera.</title>
        <authorList>
            <person name="Goeker M."/>
        </authorList>
    </citation>
    <scope>NUCLEOTIDE SEQUENCE [LARGE SCALE GENOMIC DNA]</scope>
    <source>
        <strain evidence="2 3">DSM 24425</strain>
    </source>
</reference>
<evidence type="ECO:0000313" key="3">
    <source>
        <dbReference type="Proteomes" id="UP000295777"/>
    </source>
</evidence>
<dbReference type="InterPro" id="IPR012296">
    <property type="entry name" value="Nuclease_put_TT1808"/>
</dbReference>
<dbReference type="RefSeq" id="WP_132525404.1">
    <property type="nucleotide sequence ID" value="NZ_SMFV01000001.1"/>
</dbReference>
<dbReference type="Proteomes" id="UP000295777">
    <property type="component" value="Unassembled WGS sequence"/>
</dbReference>
<gene>
    <name evidence="2" type="ORF">CLV27_0465</name>
</gene>
<proteinExistence type="predicted"/>
<dbReference type="InterPro" id="IPR011335">
    <property type="entry name" value="Restrct_endonuc-II-like"/>
</dbReference>
<protein>
    <submittedName>
        <fullName evidence="2">Putative restriction endonuclease</fullName>
    </submittedName>
</protein>
<keyword evidence="3" id="KW-1185">Reference proteome</keyword>
<keyword evidence="2" id="KW-0378">Hydrolase</keyword>
<dbReference type="OrthoDB" id="13368at2"/>
<evidence type="ECO:0000259" key="1">
    <source>
        <dbReference type="Pfam" id="PF05685"/>
    </source>
</evidence>
<keyword evidence="2" id="KW-0255">Endonuclease</keyword>
<dbReference type="Gene3D" id="3.90.1570.10">
    <property type="entry name" value="tt1808, chain A"/>
    <property type="match status" value="1"/>
</dbReference>
<dbReference type="InterPro" id="IPR008538">
    <property type="entry name" value="Uma2"/>
</dbReference>
<accession>A0A4R1GKR5</accession>
<dbReference type="AlphaFoldDB" id="A0A4R1GKR5"/>
<dbReference type="GO" id="GO:0004519">
    <property type="term" value="F:endonuclease activity"/>
    <property type="evidence" value="ECO:0007669"/>
    <property type="project" value="UniProtKB-KW"/>
</dbReference>
<keyword evidence="2" id="KW-0540">Nuclease</keyword>
<dbReference type="SUPFAM" id="SSF52980">
    <property type="entry name" value="Restriction endonuclease-like"/>
    <property type="match status" value="1"/>
</dbReference>
<organism evidence="2 3">
    <name type="scientific">Phorcysia thermohydrogeniphila</name>
    <dbReference type="NCBI Taxonomy" id="936138"/>
    <lineage>
        <taxon>Bacteria</taxon>
        <taxon>Pseudomonadati</taxon>
        <taxon>Aquificota</taxon>
        <taxon>Aquificia</taxon>
        <taxon>Desulfurobacteriales</taxon>
        <taxon>Desulfurobacteriaceae</taxon>
        <taxon>Phorcysia</taxon>
    </lineage>
</organism>
<comment type="caution">
    <text evidence="2">The sequence shown here is derived from an EMBL/GenBank/DDBJ whole genome shotgun (WGS) entry which is preliminary data.</text>
</comment>
<sequence>MALETVTNTAKTKKAKVRVPKELIYEMRHGSPIYYRDYDKVLSGEKSLEEVMGSSDLHAWFLYVLMKFLIKSLDEKKYIVLVGELGYRFSKRSWYNLDLAVYRREKIGKLKGTFTDVPPEVVIEIDTKADLRKFENPQDYFHRKTQDLLDSGVKKVIWIFTKDRKIWVAQKAKPWLIVDWDYEFEVIEGIRLNFAELLKGEGFQGEVTS</sequence>
<name>A0A4R1GKR5_9BACT</name>
<dbReference type="Pfam" id="PF05685">
    <property type="entry name" value="Uma2"/>
    <property type="match status" value="1"/>
</dbReference>
<feature type="domain" description="Putative restriction endonuclease" evidence="1">
    <location>
        <begin position="48"/>
        <end position="171"/>
    </location>
</feature>
<dbReference type="EMBL" id="SMFV01000001">
    <property type="protein sequence ID" value="TCK06659.1"/>
    <property type="molecule type" value="Genomic_DNA"/>
</dbReference>
<evidence type="ECO:0000313" key="2">
    <source>
        <dbReference type="EMBL" id="TCK06659.1"/>
    </source>
</evidence>